<sequence length="194" mass="21350">MDFISESVALVFDNSLLWNFRYSMFVEMLAIGMGDRAGAFADQVFDGNFQKNNHECIFLFANKESILISLSYHDCRISTETEGLSRNAAFLQSILNLQYGHQFSMYHCRCLDTGQTPSLVTLSGAVQSWLKCLDNEPATVGVFVAALASAVEATQSNLMDQMLDEMPPYCSKLFDLGPSAATVILAAMGIPETT</sequence>
<name>A0A1S4B2Q8_TOBAC</name>
<proteinExistence type="predicted"/>
<dbReference type="Proteomes" id="UP000790787">
    <property type="component" value="Chromosome 11"/>
</dbReference>
<dbReference type="AlphaFoldDB" id="A0A1S4B2Q8"/>
<dbReference type="OrthoDB" id="1247613at2759"/>
<gene>
    <name evidence="2" type="primary">LOC107803945</name>
</gene>
<keyword evidence="1" id="KW-1185">Reference proteome</keyword>
<dbReference type="PaxDb" id="4097-A0A1S4B2Q8"/>
<dbReference type="RefSeq" id="XP_016483225.1">
    <property type="nucleotide sequence ID" value="XM_016627739.1"/>
</dbReference>
<reference evidence="2" key="2">
    <citation type="submission" date="2025-08" db="UniProtKB">
        <authorList>
            <consortium name="RefSeq"/>
        </authorList>
    </citation>
    <scope>IDENTIFICATION</scope>
    <source>
        <tissue evidence="2">Leaf</tissue>
    </source>
</reference>
<accession>A0A1S4B2Q8</accession>
<dbReference type="KEGG" id="nta:107803945"/>
<organism evidence="1 2">
    <name type="scientific">Nicotiana tabacum</name>
    <name type="common">Common tobacco</name>
    <dbReference type="NCBI Taxonomy" id="4097"/>
    <lineage>
        <taxon>Eukaryota</taxon>
        <taxon>Viridiplantae</taxon>
        <taxon>Streptophyta</taxon>
        <taxon>Embryophyta</taxon>
        <taxon>Tracheophyta</taxon>
        <taxon>Spermatophyta</taxon>
        <taxon>Magnoliopsida</taxon>
        <taxon>eudicotyledons</taxon>
        <taxon>Gunneridae</taxon>
        <taxon>Pentapetalae</taxon>
        <taxon>asterids</taxon>
        <taxon>lamiids</taxon>
        <taxon>Solanales</taxon>
        <taxon>Solanaceae</taxon>
        <taxon>Nicotianoideae</taxon>
        <taxon>Nicotianeae</taxon>
        <taxon>Nicotiana</taxon>
    </lineage>
</organism>
<reference evidence="1" key="1">
    <citation type="journal article" date="2014" name="Nat. Commun.">
        <title>The tobacco genome sequence and its comparison with those of tomato and potato.</title>
        <authorList>
            <person name="Sierro N."/>
            <person name="Battey J.N."/>
            <person name="Ouadi S."/>
            <person name="Bakaher N."/>
            <person name="Bovet L."/>
            <person name="Willig A."/>
            <person name="Goepfert S."/>
            <person name="Peitsch M.C."/>
            <person name="Ivanov N.V."/>
        </authorList>
    </citation>
    <scope>NUCLEOTIDE SEQUENCE [LARGE SCALE GENOMIC DNA]</scope>
</reference>
<dbReference type="RefSeq" id="XP_016483225.1">
    <property type="nucleotide sequence ID" value="XM_016627739.2"/>
</dbReference>
<dbReference type="GeneID" id="107803945"/>
<protein>
    <submittedName>
        <fullName evidence="2">Uncharacterized protein LOC107803945</fullName>
    </submittedName>
</protein>
<evidence type="ECO:0000313" key="1">
    <source>
        <dbReference type="Proteomes" id="UP000790787"/>
    </source>
</evidence>
<evidence type="ECO:0000313" key="2">
    <source>
        <dbReference type="RefSeq" id="XP_016483225.1"/>
    </source>
</evidence>